<keyword evidence="2" id="KW-1185">Reference proteome</keyword>
<dbReference type="Gramene" id="PRQ25284">
    <property type="protein sequence ID" value="PRQ25284"/>
    <property type="gene ID" value="RchiOBHm_Chr6g0281881"/>
</dbReference>
<organism evidence="1 2">
    <name type="scientific">Rosa chinensis</name>
    <name type="common">China rose</name>
    <dbReference type="NCBI Taxonomy" id="74649"/>
    <lineage>
        <taxon>Eukaryota</taxon>
        <taxon>Viridiplantae</taxon>
        <taxon>Streptophyta</taxon>
        <taxon>Embryophyta</taxon>
        <taxon>Tracheophyta</taxon>
        <taxon>Spermatophyta</taxon>
        <taxon>Magnoliopsida</taxon>
        <taxon>eudicotyledons</taxon>
        <taxon>Gunneridae</taxon>
        <taxon>Pentapetalae</taxon>
        <taxon>rosids</taxon>
        <taxon>fabids</taxon>
        <taxon>Rosales</taxon>
        <taxon>Rosaceae</taxon>
        <taxon>Rosoideae</taxon>
        <taxon>Rosoideae incertae sedis</taxon>
        <taxon>Rosa</taxon>
    </lineage>
</organism>
<evidence type="ECO:0000313" key="1">
    <source>
        <dbReference type="EMBL" id="PRQ25284.1"/>
    </source>
</evidence>
<dbReference type="EMBL" id="PDCK01000044">
    <property type="protein sequence ID" value="PRQ25284.1"/>
    <property type="molecule type" value="Genomic_DNA"/>
</dbReference>
<comment type="caution">
    <text evidence="1">The sequence shown here is derived from an EMBL/GenBank/DDBJ whole genome shotgun (WGS) entry which is preliminary data.</text>
</comment>
<evidence type="ECO:0000313" key="2">
    <source>
        <dbReference type="Proteomes" id="UP000238479"/>
    </source>
</evidence>
<accession>A0A2P6PTP2</accession>
<reference evidence="1 2" key="1">
    <citation type="journal article" date="2018" name="Nat. Genet.">
        <title>The Rosa genome provides new insights in the design of modern roses.</title>
        <authorList>
            <person name="Bendahmane M."/>
        </authorList>
    </citation>
    <scope>NUCLEOTIDE SEQUENCE [LARGE SCALE GENOMIC DNA]</scope>
    <source>
        <strain evidence="2">cv. Old Blush</strain>
    </source>
</reference>
<dbReference type="Proteomes" id="UP000238479">
    <property type="component" value="Chromosome 6"/>
</dbReference>
<name>A0A2P6PTP2_ROSCH</name>
<gene>
    <name evidence="1" type="ORF">RchiOBHm_Chr6g0281881</name>
</gene>
<protein>
    <submittedName>
        <fullName evidence="1">Uncharacterized protein</fullName>
    </submittedName>
</protein>
<sequence length="105" mass="11551">MDTVSDETSIWKGRMHPLQVSLQGLYEDGAFTTFLPGNEIPGQFSYRSRGSSVSFTVPLLPNLNIRGLNIFSVIAQSNTNDSDPMTNNVNIDGSYYTTLTIVISD</sequence>
<proteinExistence type="predicted"/>
<dbReference type="AlphaFoldDB" id="A0A2P6PTP2"/>